<dbReference type="PANTHER" id="PTHR30435:SF12">
    <property type="entry name" value="FLAGELLAR BASAL BODY ROD PROTEIN FLGB"/>
    <property type="match status" value="1"/>
</dbReference>
<dbReference type="AlphaFoldDB" id="A0A1I2MW08"/>
<comment type="subunit">
    <text evidence="6">The basal body constitutes a major portion of the flagellar organelle and consists of a number of rings mounted on a central rod.</text>
</comment>
<dbReference type="STRING" id="341036.SAMN05660649_00199"/>
<dbReference type="Pfam" id="PF00460">
    <property type="entry name" value="Flg_bb_rod"/>
    <property type="match status" value="1"/>
</dbReference>
<keyword evidence="4 6" id="KW-0975">Bacterial flagellum</keyword>
<evidence type="ECO:0000256" key="5">
    <source>
        <dbReference type="ARBA" id="ARBA00024934"/>
    </source>
</evidence>
<protein>
    <recommendedName>
        <fullName evidence="3 6">Flagellar basal body rod protein FlgB</fullName>
    </recommendedName>
</protein>
<proteinExistence type="inferred from homology"/>
<evidence type="ECO:0000256" key="4">
    <source>
        <dbReference type="ARBA" id="ARBA00023143"/>
    </source>
</evidence>
<reference evidence="9" key="1">
    <citation type="submission" date="2016-10" db="EMBL/GenBank/DDBJ databases">
        <authorList>
            <person name="Varghese N."/>
            <person name="Submissions S."/>
        </authorList>
    </citation>
    <scope>NUCLEOTIDE SEQUENCE [LARGE SCALE GENOMIC DNA]</scope>
    <source>
        <strain evidence="9">DSM 17038</strain>
    </source>
</reference>
<keyword evidence="8" id="KW-0969">Cilium</keyword>
<dbReference type="RefSeq" id="WP_092467809.1">
    <property type="nucleotide sequence ID" value="NZ_FOOX01000001.1"/>
</dbReference>
<evidence type="ECO:0000313" key="9">
    <source>
        <dbReference type="Proteomes" id="UP000199337"/>
    </source>
</evidence>
<comment type="similarity">
    <text evidence="2 6">Belongs to the flagella basal body rod proteins family.</text>
</comment>
<comment type="subcellular location">
    <subcellularLocation>
        <location evidence="1 6">Bacterial flagellum basal body</location>
    </subcellularLocation>
</comment>
<dbReference type="PIRSF" id="PIRSF002889">
    <property type="entry name" value="Rod_FlgB"/>
    <property type="match status" value="1"/>
</dbReference>
<accession>A0A1I2MW08</accession>
<sequence length="134" mass="15044">MKLFNDEFSNILVKQMDACTLRQRVLANNIANVNTPGFKKSEVNFQQQLKAALNHNAMGLRVTNQRHIGAANNLQLLKPEVLQTEDTSMRAGKNNVDIDEEMVNTAANTLLYRLTTRVNSDRANLISYVIKGGR</sequence>
<dbReference type="GO" id="GO:0030694">
    <property type="term" value="C:bacterial-type flagellum basal body, rod"/>
    <property type="evidence" value="ECO:0007669"/>
    <property type="project" value="InterPro"/>
</dbReference>
<dbReference type="InterPro" id="IPR006300">
    <property type="entry name" value="FlgB"/>
</dbReference>
<feature type="domain" description="Flagellar basal body rod protein N-terminal" evidence="7">
    <location>
        <begin position="22"/>
        <end position="39"/>
    </location>
</feature>
<dbReference type="InterPro" id="IPR019776">
    <property type="entry name" value="Flagellar_basal_body_rod_CS"/>
</dbReference>
<keyword evidence="8" id="KW-0282">Flagellum</keyword>
<dbReference type="OrthoDB" id="9792068at2"/>
<dbReference type="InterPro" id="IPR001444">
    <property type="entry name" value="Flag_bb_rod_N"/>
</dbReference>
<organism evidence="8 9">
    <name type="scientific">Desulfotruncus arcticus DSM 17038</name>
    <dbReference type="NCBI Taxonomy" id="1121424"/>
    <lineage>
        <taxon>Bacteria</taxon>
        <taxon>Bacillati</taxon>
        <taxon>Bacillota</taxon>
        <taxon>Clostridia</taxon>
        <taxon>Eubacteriales</taxon>
        <taxon>Desulfallaceae</taxon>
        <taxon>Desulfotruncus</taxon>
    </lineage>
</organism>
<dbReference type="PROSITE" id="PS00588">
    <property type="entry name" value="FLAGELLA_BB_ROD"/>
    <property type="match status" value="1"/>
</dbReference>
<dbReference type="GO" id="GO:0071978">
    <property type="term" value="P:bacterial-type flagellum-dependent swarming motility"/>
    <property type="evidence" value="ECO:0007669"/>
    <property type="project" value="TreeGrafter"/>
</dbReference>
<comment type="function">
    <text evidence="5 6">Structural component of flagellum, the bacterial motility apparatus. Part of the rod structure of flagellar basal body.</text>
</comment>
<dbReference type="EMBL" id="FOOX01000001">
    <property type="protein sequence ID" value="SFF95765.1"/>
    <property type="molecule type" value="Genomic_DNA"/>
</dbReference>
<evidence type="ECO:0000259" key="7">
    <source>
        <dbReference type="Pfam" id="PF00460"/>
    </source>
</evidence>
<keyword evidence="9" id="KW-1185">Reference proteome</keyword>
<evidence type="ECO:0000313" key="8">
    <source>
        <dbReference type="EMBL" id="SFF95765.1"/>
    </source>
</evidence>
<dbReference type="PANTHER" id="PTHR30435">
    <property type="entry name" value="FLAGELLAR PROTEIN"/>
    <property type="match status" value="1"/>
</dbReference>
<evidence type="ECO:0000256" key="3">
    <source>
        <dbReference type="ARBA" id="ARBA00014376"/>
    </source>
</evidence>
<gene>
    <name evidence="8" type="ORF">SAMN05660649_00199</name>
</gene>
<name>A0A1I2MW08_9FIRM</name>
<keyword evidence="8" id="KW-0966">Cell projection</keyword>
<dbReference type="NCBIfam" id="TIGR01396">
    <property type="entry name" value="FlgB"/>
    <property type="match status" value="1"/>
</dbReference>
<evidence type="ECO:0000256" key="6">
    <source>
        <dbReference type="PIRNR" id="PIRNR002889"/>
    </source>
</evidence>
<evidence type="ECO:0000256" key="1">
    <source>
        <dbReference type="ARBA" id="ARBA00004117"/>
    </source>
</evidence>
<evidence type="ECO:0000256" key="2">
    <source>
        <dbReference type="ARBA" id="ARBA00009677"/>
    </source>
</evidence>
<dbReference type="Proteomes" id="UP000199337">
    <property type="component" value="Unassembled WGS sequence"/>
</dbReference>